<protein>
    <submittedName>
        <fullName evidence="1">Uncharacterized protein</fullName>
    </submittedName>
</protein>
<proteinExistence type="predicted"/>
<keyword evidence="2" id="KW-1185">Reference proteome</keyword>
<name>A0A402A1S5_9CHLR</name>
<dbReference type="OrthoDB" id="9979116at2"/>
<organism evidence="1 2">
    <name type="scientific">Tengunoibacter tsumagoiensis</name>
    <dbReference type="NCBI Taxonomy" id="2014871"/>
    <lineage>
        <taxon>Bacteria</taxon>
        <taxon>Bacillati</taxon>
        <taxon>Chloroflexota</taxon>
        <taxon>Ktedonobacteria</taxon>
        <taxon>Ktedonobacterales</taxon>
        <taxon>Dictyobacteraceae</taxon>
        <taxon>Tengunoibacter</taxon>
    </lineage>
</organism>
<dbReference type="AlphaFoldDB" id="A0A402A1S5"/>
<evidence type="ECO:0000313" key="1">
    <source>
        <dbReference type="EMBL" id="GCE12951.1"/>
    </source>
</evidence>
<dbReference type="Proteomes" id="UP000287352">
    <property type="component" value="Unassembled WGS sequence"/>
</dbReference>
<accession>A0A402A1S5</accession>
<dbReference type="RefSeq" id="WP_126580528.1">
    <property type="nucleotide sequence ID" value="NZ_BIFR01000001.1"/>
</dbReference>
<comment type="caution">
    <text evidence="1">The sequence shown here is derived from an EMBL/GenBank/DDBJ whole genome shotgun (WGS) entry which is preliminary data.</text>
</comment>
<evidence type="ECO:0000313" key="2">
    <source>
        <dbReference type="Proteomes" id="UP000287352"/>
    </source>
</evidence>
<dbReference type="EMBL" id="BIFR01000001">
    <property type="protein sequence ID" value="GCE12951.1"/>
    <property type="molecule type" value="Genomic_DNA"/>
</dbReference>
<gene>
    <name evidence="1" type="ORF">KTT_28100</name>
</gene>
<reference evidence="2" key="1">
    <citation type="submission" date="2018-12" db="EMBL/GenBank/DDBJ databases">
        <title>Tengunoibacter tsumagoiensis gen. nov., sp. nov., Dictyobacter kobayashii sp. nov., D. alpinus sp. nov., and D. joshuensis sp. nov. and description of Dictyobacteraceae fam. nov. within the order Ktedonobacterales isolated from Tengu-no-mugimeshi.</title>
        <authorList>
            <person name="Wang C.M."/>
            <person name="Zheng Y."/>
            <person name="Sakai Y."/>
            <person name="Toyoda A."/>
            <person name="Minakuchi Y."/>
            <person name="Abe K."/>
            <person name="Yokota A."/>
            <person name="Yabe S."/>
        </authorList>
    </citation>
    <scope>NUCLEOTIDE SEQUENCE [LARGE SCALE GENOMIC DNA]</scope>
    <source>
        <strain evidence="2">Uno3</strain>
    </source>
</reference>
<sequence>MSVSPDVIDQSGFQSHQLVTWRYRDGNVRMPVPAVVVRQLGSLVVIKARIQGVTKEYEVTPDQLDVR</sequence>